<dbReference type="EMBL" id="MHIA01000013">
    <property type="protein sequence ID" value="OGY42446.1"/>
    <property type="molecule type" value="Genomic_DNA"/>
</dbReference>
<keyword evidence="3 6" id="KW-0133">Cell shape</keyword>
<dbReference type="GO" id="GO:0071972">
    <property type="term" value="F:peptidoglycan L,D-transpeptidase activity"/>
    <property type="evidence" value="ECO:0007669"/>
    <property type="project" value="TreeGrafter"/>
</dbReference>
<dbReference type="UniPathway" id="UPA00219"/>
<evidence type="ECO:0000313" key="9">
    <source>
        <dbReference type="Proteomes" id="UP000176260"/>
    </source>
</evidence>
<evidence type="ECO:0000256" key="3">
    <source>
        <dbReference type="ARBA" id="ARBA00022960"/>
    </source>
</evidence>
<dbReference type="AlphaFoldDB" id="A0A1G1XS54"/>
<sequence length="256" mass="29112">MAWLRRIFFLAIMLVFYPVLYNLKANSQATRPYSEILCGDTVNFYCITIGDTIIKTQNGTTVTEKKALETWELLWPDETERKIVMVINRTNMRLKKGQILAVPCDMANKTFMDFSPFPSQIEAPTEKMLVFDPGLLAWAAYNPTGILVRWGPAAGGRDYCPDIARSCRTKTGTFRIIRIKGPDYRSGRYPVGCSGSRCARMPFAMFFQDNYAFHAGDLPGYNASHGCVRLFYSDAKWLNQEFVQIGTKVVIFPYPD</sequence>
<dbReference type="PANTHER" id="PTHR30582">
    <property type="entry name" value="L,D-TRANSPEPTIDASE"/>
    <property type="match status" value="1"/>
</dbReference>
<evidence type="ECO:0000313" key="8">
    <source>
        <dbReference type="EMBL" id="OGY42446.1"/>
    </source>
</evidence>
<evidence type="ECO:0000256" key="4">
    <source>
        <dbReference type="ARBA" id="ARBA00022984"/>
    </source>
</evidence>
<dbReference type="InterPro" id="IPR005490">
    <property type="entry name" value="LD_TPept_cat_dom"/>
</dbReference>
<dbReference type="PROSITE" id="PS52029">
    <property type="entry name" value="LD_TPASE"/>
    <property type="match status" value="1"/>
</dbReference>
<dbReference type="PANTHER" id="PTHR30582:SF2">
    <property type="entry name" value="L,D-TRANSPEPTIDASE YCIB-RELATED"/>
    <property type="match status" value="1"/>
</dbReference>
<feature type="domain" description="L,D-TPase catalytic" evidence="7">
    <location>
        <begin position="127"/>
        <end position="252"/>
    </location>
</feature>
<name>A0A1G1XS54_9BACT</name>
<keyword evidence="5 6" id="KW-0961">Cell wall biogenesis/degradation</keyword>
<evidence type="ECO:0000256" key="5">
    <source>
        <dbReference type="ARBA" id="ARBA00023316"/>
    </source>
</evidence>
<dbReference type="GO" id="GO:0016740">
    <property type="term" value="F:transferase activity"/>
    <property type="evidence" value="ECO:0007669"/>
    <property type="project" value="UniProtKB-KW"/>
</dbReference>
<dbReference type="GO" id="GO:0005576">
    <property type="term" value="C:extracellular region"/>
    <property type="evidence" value="ECO:0007669"/>
    <property type="project" value="TreeGrafter"/>
</dbReference>
<comment type="caution">
    <text evidence="8">The sequence shown here is derived from an EMBL/GenBank/DDBJ whole genome shotgun (WGS) entry which is preliminary data.</text>
</comment>
<dbReference type="CDD" id="cd16913">
    <property type="entry name" value="YkuD_like"/>
    <property type="match status" value="1"/>
</dbReference>
<dbReference type="Proteomes" id="UP000176260">
    <property type="component" value="Unassembled WGS sequence"/>
</dbReference>
<organism evidence="8 9">
    <name type="scientific">Candidatus Buchananbacteria bacterium RBG_13_39_9</name>
    <dbReference type="NCBI Taxonomy" id="1797531"/>
    <lineage>
        <taxon>Bacteria</taxon>
        <taxon>Candidatus Buchananiibacteriota</taxon>
    </lineage>
</organism>
<feature type="active site" description="Proton donor/acceptor" evidence="6">
    <location>
        <position position="214"/>
    </location>
</feature>
<protein>
    <recommendedName>
        <fullName evidence="7">L,D-TPase catalytic domain-containing protein</fullName>
    </recommendedName>
</protein>
<evidence type="ECO:0000256" key="2">
    <source>
        <dbReference type="ARBA" id="ARBA00022679"/>
    </source>
</evidence>
<evidence type="ECO:0000256" key="1">
    <source>
        <dbReference type="ARBA" id="ARBA00004752"/>
    </source>
</evidence>
<dbReference type="GO" id="GO:0008360">
    <property type="term" value="P:regulation of cell shape"/>
    <property type="evidence" value="ECO:0007669"/>
    <property type="project" value="UniProtKB-UniRule"/>
</dbReference>
<keyword evidence="2" id="KW-0808">Transferase</keyword>
<comment type="pathway">
    <text evidence="1 6">Cell wall biogenesis; peptidoglycan biosynthesis.</text>
</comment>
<dbReference type="GO" id="GO:0071555">
    <property type="term" value="P:cell wall organization"/>
    <property type="evidence" value="ECO:0007669"/>
    <property type="project" value="UniProtKB-UniRule"/>
</dbReference>
<dbReference type="InterPro" id="IPR038063">
    <property type="entry name" value="Transpep_catalytic_dom"/>
</dbReference>
<proteinExistence type="predicted"/>
<keyword evidence="4 6" id="KW-0573">Peptidoglycan synthesis</keyword>
<evidence type="ECO:0000256" key="6">
    <source>
        <dbReference type="PROSITE-ProRule" id="PRU01373"/>
    </source>
</evidence>
<dbReference type="Pfam" id="PF03734">
    <property type="entry name" value="YkuD"/>
    <property type="match status" value="1"/>
</dbReference>
<dbReference type="GO" id="GO:0018104">
    <property type="term" value="P:peptidoglycan-protein cross-linking"/>
    <property type="evidence" value="ECO:0007669"/>
    <property type="project" value="TreeGrafter"/>
</dbReference>
<dbReference type="SUPFAM" id="SSF141523">
    <property type="entry name" value="L,D-transpeptidase catalytic domain-like"/>
    <property type="match status" value="1"/>
</dbReference>
<reference evidence="8 9" key="1">
    <citation type="journal article" date="2016" name="Nat. Commun.">
        <title>Thousands of microbial genomes shed light on interconnected biogeochemical processes in an aquifer system.</title>
        <authorList>
            <person name="Anantharaman K."/>
            <person name="Brown C.T."/>
            <person name="Hug L.A."/>
            <person name="Sharon I."/>
            <person name="Castelle C.J."/>
            <person name="Probst A.J."/>
            <person name="Thomas B.C."/>
            <person name="Singh A."/>
            <person name="Wilkins M.J."/>
            <person name="Karaoz U."/>
            <person name="Brodie E.L."/>
            <person name="Williams K.H."/>
            <person name="Hubbard S.S."/>
            <person name="Banfield J.F."/>
        </authorList>
    </citation>
    <scope>NUCLEOTIDE SEQUENCE [LARGE SCALE GENOMIC DNA]</scope>
</reference>
<gene>
    <name evidence="8" type="ORF">A2Y67_00180</name>
</gene>
<accession>A0A1G1XS54</accession>
<evidence type="ECO:0000259" key="7">
    <source>
        <dbReference type="PROSITE" id="PS52029"/>
    </source>
</evidence>
<feature type="active site" description="Nucleophile" evidence="6">
    <location>
        <position position="227"/>
    </location>
</feature>
<dbReference type="Gene3D" id="2.40.440.10">
    <property type="entry name" value="L,D-transpeptidase catalytic domain-like"/>
    <property type="match status" value="1"/>
</dbReference>
<dbReference type="InterPro" id="IPR050979">
    <property type="entry name" value="LD-transpeptidase"/>
</dbReference>